<reference evidence="1 2" key="1">
    <citation type="journal article" date="2013" name="Genome Announc.">
        <title>Draft Genome Sequence of Staphylococcus simulans UMC-CNS-990, Isolated from a Case of Chronic Bovine Mastitis.</title>
        <authorList>
            <person name="Calcutt M.J."/>
            <person name="Foecking M.F."/>
            <person name="Hsieh H.Y."/>
            <person name="Perry J."/>
            <person name="Stewart G.C."/>
            <person name="Middleton J.R."/>
        </authorList>
    </citation>
    <scope>NUCLEOTIDE SEQUENCE [LARGE SCALE GENOMIC DNA]</scope>
    <source>
        <strain evidence="1 2">LRHMDP3</strain>
    </source>
</reference>
<protein>
    <submittedName>
        <fullName evidence="1">Uncharacterized protein</fullName>
    </submittedName>
</protein>
<name>A0AB33XSP0_LACRH</name>
<organism evidence="1 2">
    <name type="scientific">Lacticaseibacillus rhamnosus LRHMDP3</name>
    <dbReference type="NCBI Taxonomy" id="1203259"/>
    <lineage>
        <taxon>Bacteria</taxon>
        <taxon>Bacillati</taxon>
        <taxon>Bacillota</taxon>
        <taxon>Bacilli</taxon>
        <taxon>Lactobacillales</taxon>
        <taxon>Lactobacillaceae</taxon>
        <taxon>Lacticaseibacillus</taxon>
    </lineage>
</organism>
<gene>
    <name evidence="1" type="ORF">LRHMDP3_2072</name>
</gene>
<evidence type="ECO:0000313" key="1">
    <source>
        <dbReference type="EMBL" id="EKS49961.1"/>
    </source>
</evidence>
<dbReference type="RefSeq" id="WP_005716144.1">
    <property type="nucleotide sequence ID" value="NZ_AMQX01000011.1"/>
</dbReference>
<evidence type="ECO:0000313" key="2">
    <source>
        <dbReference type="Proteomes" id="UP000009352"/>
    </source>
</evidence>
<sequence>MSEQFNVDRVLSAVNNPSSVFSAYSLSIQKMESTIAMAERAVRVFPIKSIASTAMVVPTKLPNINATWKAVITEIENSDIVLAPSANYLNRLLADMNYISSAQVHSLSMLASDDFVKQFSLDLKQAFPLAGDQQLNDAIGAAQSLSNGASEINWNILENKVDKPEYTTGIDEGSLGENVYIHREHAKLQLFVLQTKEWVIWFWDKSKDVKENTENAVFWLFVLQQLFKWMCSLHR</sequence>
<dbReference type="AlphaFoldDB" id="A0AB33XSP0"/>
<dbReference type="Proteomes" id="UP000009352">
    <property type="component" value="Unassembled WGS sequence"/>
</dbReference>
<comment type="caution">
    <text evidence="1">The sequence shown here is derived from an EMBL/GenBank/DDBJ whole genome shotgun (WGS) entry which is preliminary data.</text>
</comment>
<dbReference type="EMBL" id="AMQX01000011">
    <property type="protein sequence ID" value="EKS49961.1"/>
    <property type="molecule type" value="Genomic_DNA"/>
</dbReference>
<proteinExistence type="predicted"/>
<accession>A0AB33XSP0</accession>